<gene>
    <name evidence="1" type="ORF">AMAG_19269</name>
</gene>
<sequence length="59" mass="6596">MSFLTRVGETDWAIGCMAAIHDASVVHRNDFYEDVVMDGNGKKKQPPPTHIIGTWTDHV</sequence>
<dbReference type="AlphaFoldDB" id="A0A0L0SQA7"/>
<proteinExistence type="predicted"/>
<accession>A0A0L0SQA7</accession>
<reference evidence="1 2" key="1">
    <citation type="submission" date="2009-11" db="EMBL/GenBank/DDBJ databases">
        <title>Annotation of Allomyces macrogynus ATCC 38327.</title>
        <authorList>
            <consortium name="The Broad Institute Genome Sequencing Platform"/>
            <person name="Russ C."/>
            <person name="Cuomo C."/>
            <person name="Burger G."/>
            <person name="Gray M.W."/>
            <person name="Holland P.W.H."/>
            <person name="King N."/>
            <person name="Lang F.B.F."/>
            <person name="Roger A.J."/>
            <person name="Ruiz-Trillo I."/>
            <person name="Young S.K."/>
            <person name="Zeng Q."/>
            <person name="Gargeya S."/>
            <person name="Fitzgerald M."/>
            <person name="Haas B."/>
            <person name="Abouelleil A."/>
            <person name="Alvarado L."/>
            <person name="Arachchi H.M."/>
            <person name="Berlin A."/>
            <person name="Chapman S.B."/>
            <person name="Gearin G."/>
            <person name="Goldberg J."/>
            <person name="Griggs A."/>
            <person name="Gujja S."/>
            <person name="Hansen M."/>
            <person name="Heiman D."/>
            <person name="Howarth C."/>
            <person name="Larimer J."/>
            <person name="Lui A."/>
            <person name="MacDonald P.J.P."/>
            <person name="McCowen C."/>
            <person name="Montmayeur A."/>
            <person name="Murphy C."/>
            <person name="Neiman D."/>
            <person name="Pearson M."/>
            <person name="Priest M."/>
            <person name="Roberts A."/>
            <person name="Saif S."/>
            <person name="Shea T."/>
            <person name="Sisk P."/>
            <person name="Stolte C."/>
            <person name="Sykes S."/>
            <person name="Wortman J."/>
            <person name="Nusbaum C."/>
            <person name="Birren B."/>
        </authorList>
    </citation>
    <scope>NUCLEOTIDE SEQUENCE [LARGE SCALE GENOMIC DNA]</scope>
    <source>
        <strain evidence="1 2">ATCC 38327</strain>
    </source>
</reference>
<name>A0A0L0SQA7_ALLM3</name>
<dbReference type="Proteomes" id="UP000054350">
    <property type="component" value="Unassembled WGS sequence"/>
</dbReference>
<protein>
    <submittedName>
        <fullName evidence="1">Uncharacterized protein</fullName>
    </submittedName>
</protein>
<keyword evidence="2" id="KW-1185">Reference proteome</keyword>
<reference evidence="2" key="2">
    <citation type="submission" date="2009-11" db="EMBL/GenBank/DDBJ databases">
        <title>The Genome Sequence of Allomyces macrogynus strain ATCC 38327.</title>
        <authorList>
            <consortium name="The Broad Institute Genome Sequencing Platform"/>
            <person name="Russ C."/>
            <person name="Cuomo C."/>
            <person name="Shea T."/>
            <person name="Young S.K."/>
            <person name="Zeng Q."/>
            <person name="Koehrsen M."/>
            <person name="Haas B."/>
            <person name="Borodovsky M."/>
            <person name="Guigo R."/>
            <person name="Alvarado L."/>
            <person name="Berlin A."/>
            <person name="Borenstein D."/>
            <person name="Chen Z."/>
            <person name="Engels R."/>
            <person name="Freedman E."/>
            <person name="Gellesch M."/>
            <person name="Goldberg J."/>
            <person name="Griggs A."/>
            <person name="Gujja S."/>
            <person name="Heiman D."/>
            <person name="Hepburn T."/>
            <person name="Howarth C."/>
            <person name="Jen D."/>
            <person name="Larson L."/>
            <person name="Lewis B."/>
            <person name="Mehta T."/>
            <person name="Park D."/>
            <person name="Pearson M."/>
            <person name="Roberts A."/>
            <person name="Saif S."/>
            <person name="Shenoy N."/>
            <person name="Sisk P."/>
            <person name="Stolte C."/>
            <person name="Sykes S."/>
            <person name="Walk T."/>
            <person name="White J."/>
            <person name="Yandava C."/>
            <person name="Burger G."/>
            <person name="Gray M.W."/>
            <person name="Holland P.W.H."/>
            <person name="King N."/>
            <person name="Lang F.B.F."/>
            <person name="Roger A.J."/>
            <person name="Ruiz-Trillo I."/>
            <person name="Lander E."/>
            <person name="Nusbaum C."/>
        </authorList>
    </citation>
    <scope>NUCLEOTIDE SEQUENCE [LARGE SCALE GENOMIC DNA]</scope>
    <source>
        <strain evidence="2">ATCC 38327</strain>
    </source>
</reference>
<dbReference type="VEuPathDB" id="FungiDB:AMAG_19269"/>
<dbReference type="EMBL" id="GG745345">
    <property type="protein sequence ID" value="KNE64733.1"/>
    <property type="molecule type" value="Genomic_DNA"/>
</dbReference>
<evidence type="ECO:0000313" key="2">
    <source>
        <dbReference type="Proteomes" id="UP000054350"/>
    </source>
</evidence>
<evidence type="ECO:0000313" key="1">
    <source>
        <dbReference type="EMBL" id="KNE64733.1"/>
    </source>
</evidence>
<organism evidence="1 2">
    <name type="scientific">Allomyces macrogynus (strain ATCC 38327)</name>
    <name type="common">Allomyces javanicus var. macrogynus</name>
    <dbReference type="NCBI Taxonomy" id="578462"/>
    <lineage>
        <taxon>Eukaryota</taxon>
        <taxon>Fungi</taxon>
        <taxon>Fungi incertae sedis</taxon>
        <taxon>Blastocladiomycota</taxon>
        <taxon>Blastocladiomycetes</taxon>
        <taxon>Blastocladiales</taxon>
        <taxon>Blastocladiaceae</taxon>
        <taxon>Allomyces</taxon>
    </lineage>
</organism>